<dbReference type="EMBL" id="JBHSWV010000532">
    <property type="protein sequence ID" value="MFC6768331.1"/>
    <property type="molecule type" value="Genomic_DNA"/>
</dbReference>
<dbReference type="AlphaFoldDB" id="A0ABD5SSR1"/>
<proteinExistence type="predicted"/>
<dbReference type="SUPFAM" id="SSF56784">
    <property type="entry name" value="HAD-like"/>
    <property type="match status" value="1"/>
</dbReference>
<dbReference type="GO" id="GO:0016787">
    <property type="term" value="F:hydrolase activity"/>
    <property type="evidence" value="ECO:0007669"/>
    <property type="project" value="UniProtKB-KW"/>
</dbReference>
<comment type="caution">
    <text evidence="1">The sequence shown here is derived from an EMBL/GenBank/DDBJ whole genome shotgun (WGS) entry which is preliminary data.</text>
</comment>
<organism evidence="1 2">
    <name type="scientific">Natrinema soli</name>
    <dbReference type="NCBI Taxonomy" id="1930624"/>
    <lineage>
        <taxon>Archaea</taxon>
        <taxon>Methanobacteriati</taxon>
        <taxon>Methanobacteriota</taxon>
        <taxon>Stenosarchaea group</taxon>
        <taxon>Halobacteria</taxon>
        <taxon>Halobacteriales</taxon>
        <taxon>Natrialbaceae</taxon>
        <taxon>Natrinema</taxon>
    </lineage>
</organism>
<feature type="non-terminal residue" evidence="1">
    <location>
        <position position="1"/>
    </location>
</feature>
<dbReference type="Proteomes" id="UP001596383">
    <property type="component" value="Unassembled WGS sequence"/>
</dbReference>
<dbReference type="InterPro" id="IPR023214">
    <property type="entry name" value="HAD_sf"/>
</dbReference>
<evidence type="ECO:0000313" key="1">
    <source>
        <dbReference type="EMBL" id="MFC6768331.1"/>
    </source>
</evidence>
<name>A0ABD5SSR1_9EURY</name>
<keyword evidence="2" id="KW-1185">Reference proteome</keyword>
<dbReference type="Gene3D" id="3.40.50.1000">
    <property type="entry name" value="HAD superfamily/HAD-like"/>
    <property type="match status" value="1"/>
</dbReference>
<gene>
    <name evidence="1" type="ORF">ACFQE6_26005</name>
</gene>
<dbReference type="EC" id="3.1.3.-" evidence="1"/>
<reference evidence="1 2" key="1">
    <citation type="journal article" date="2019" name="Int. J. Syst. Evol. Microbiol.">
        <title>The Global Catalogue of Microorganisms (GCM) 10K type strain sequencing project: providing services to taxonomists for standard genome sequencing and annotation.</title>
        <authorList>
            <consortium name="The Broad Institute Genomics Platform"/>
            <consortium name="The Broad Institute Genome Sequencing Center for Infectious Disease"/>
            <person name="Wu L."/>
            <person name="Ma J."/>
        </authorList>
    </citation>
    <scope>NUCLEOTIDE SEQUENCE [LARGE SCALE GENOMIC DNA]</scope>
    <source>
        <strain evidence="1 2">LMG 29247</strain>
    </source>
</reference>
<dbReference type="RefSeq" id="WP_273741124.1">
    <property type="nucleotide sequence ID" value="NZ_JAQIVI010000532.1"/>
</dbReference>
<accession>A0ABD5SSR1</accession>
<sequence length="63" mass="6601">ALAELEVAPDATIHVGDSLHADIAGANAMGLDSAWLDIGRDEGPDEHVPTYELASLEAFETIV</sequence>
<keyword evidence="1" id="KW-0378">Hydrolase</keyword>
<dbReference type="Pfam" id="PF13242">
    <property type="entry name" value="Hydrolase_like"/>
    <property type="match status" value="1"/>
</dbReference>
<protein>
    <submittedName>
        <fullName evidence="1">HAD family hydrolase</fullName>
        <ecNumber evidence="1">3.1.3.-</ecNumber>
    </submittedName>
</protein>
<dbReference type="InterPro" id="IPR036412">
    <property type="entry name" value="HAD-like_sf"/>
</dbReference>
<evidence type="ECO:0000313" key="2">
    <source>
        <dbReference type="Proteomes" id="UP001596383"/>
    </source>
</evidence>